<protein>
    <recommendedName>
        <fullName evidence="4">MFS transporter</fullName>
    </recommendedName>
</protein>
<keyword evidence="1" id="KW-0812">Transmembrane</keyword>
<feature type="transmembrane region" description="Helical" evidence="1">
    <location>
        <begin position="12"/>
        <end position="30"/>
    </location>
</feature>
<evidence type="ECO:0000313" key="2">
    <source>
        <dbReference type="EMBL" id="RDG38386.1"/>
    </source>
</evidence>
<keyword evidence="1" id="KW-0472">Membrane</keyword>
<feature type="transmembrane region" description="Helical" evidence="1">
    <location>
        <begin position="68"/>
        <end position="86"/>
    </location>
</feature>
<keyword evidence="1" id="KW-1133">Transmembrane helix</keyword>
<dbReference type="Proteomes" id="UP000253741">
    <property type="component" value="Unassembled WGS sequence"/>
</dbReference>
<proteinExistence type="predicted"/>
<accession>A0A370BFB1</accession>
<dbReference type="AlphaFoldDB" id="A0A370BFB1"/>
<gene>
    <name evidence="2" type="ORF">DVH02_09560</name>
</gene>
<reference evidence="2 3" key="1">
    <citation type="submission" date="2018-07" db="EMBL/GenBank/DDBJ databases">
        <title>Streptomyces species from bats.</title>
        <authorList>
            <person name="Dunlap C."/>
        </authorList>
    </citation>
    <scope>NUCLEOTIDE SEQUENCE [LARGE SCALE GENOMIC DNA]</scope>
    <source>
        <strain evidence="2 3">AC230</strain>
    </source>
</reference>
<sequence length="173" mass="17676">MFIPCAVTVPMGAAWGVFAGLGVIVAQCLLPRAAATASAAFHQLDAIAGALGGLTGSLGTGWSGLPHVFLAPTLYCLAATVGMAVMSRTRHDVGRPPPRRVLHRPSSRAVGGRLLVRAARPGGLIFSGHLRVFPGFAEPGTGGWCGSRDRCPAPGMAWAPSANTASSPLSRLV</sequence>
<comment type="caution">
    <text evidence="2">The sequence shown here is derived from an EMBL/GenBank/DDBJ whole genome shotgun (WGS) entry which is preliminary data.</text>
</comment>
<dbReference type="SUPFAM" id="SSF103473">
    <property type="entry name" value="MFS general substrate transporter"/>
    <property type="match status" value="1"/>
</dbReference>
<evidence type="ECO:0000313" key="3">
    <source>
        <dbReference type="Proteomes" id="UP000253741"/>
    </source>
</evidence>
<keyword evidence="3" id="KW-1185">Reference proteome</keyword>
<dbReference type="InterPro" id="IPR036259">
    <property type="entry name" value="MFS_trans_sf"/>
</dbReference>
<evidence type="ECO:0000256" key="1">
    <source>
        <dbReference type="SAM" id="Phobius"/>
    </source>
</evidence>
<dbReference type="EMBL" id="QQNA01000060">
    <property type="protein sequence ID" value="RDG38386.1"/>
    <property type="molecule type" value="Genomic_DNA"/>
</dbReference>
<evidence type="ECO:0008006" key="4">
    <source>
        <dbReference type="Google" id="ProtNLM"/>
    </source>
</evidence>
<name>A0A370BFB1_9ACTN</name>
<organism evidence="2 3">
    <name type="scientific">Streptomyces corynorhini</name>
    <dbReference type="NCBI Taxonomy" id="2282652"/>
    <lineage>
        <taxon>Bacteria</taxon>
        <taxon>Bacillati</taxon>
        <taxon>Actinomycetota</taxon>
        <taxon>Actinomycetes</taxon>
        <taxon>Kitasatosporales</taxon>
        <taxon>Streptomycetaceae</taxon>
        <taxon>Streptomyces</taxon>
    </lineage>
</organism>